<dbReference type="InterPro" id="IPR036770">
    <property type="entry name" value="Ankyrin_rpt-contain_sf"/>
</dbReference>
<name>A0A7M5VDE6_9CNID</name>
<dbReference type="SMART" id="SM00248">
    <property type="entry name" value="ANK"/>
    <property type="match status" value="2"/>
</dbReference>
<feature type="region of interest" description="Disordered" evidence="4">
    <location>
        <begin position="84"/>
        <end position="108"/>
    </location>
</feature>
<evidence type="ECO:0000313" key="5">
    <source>
        <dbReference type="EnsemblMetazoa" id="CLYHEMP008610.9"/>
    </source>
</evidence>
<dbReference type="SUPFAM" id="SSF48403">
    <property type="entry name" value="Ankyrin repeat"/>
    <property type="match status" value="1"/>
</dbReference>
<dbReference type="OrthoDB" id="5954332at2759"/>
<dbReference type="Proteomes" id="UP000594262">
    <property type="component" value="Unplaced"/>
</dbReference>
<evidence type="ECO:0000256" key="3">
    <source>
        <dbReference type="PROSITE-ProRule" id="PRU00023"/>
    </source>
</evidence>
<evidence type="ECO:0000256" key="2">
    <source>
        <dbReference type="ARBA" id="ARBA00023043"/>
    </source>
</evidence>
<dbReference type="InterPro" id="IPR051637">
    <property type="entry name" value="Ank_repeat_dom-contain_49"/>
</dbReference>
<dbReference type="Pfam" id="PF12796">
    <property type="entry name" value="Ank_2"/>
    <property type="match status" value="1"/>
</dbReference>
<evidence type="ECO:0008006" key="7">
    <source>
        <dbReference type="Google" id="ProtNLM"/>
    </source>
</evidence>
<dbReference type="PROSITE" id="PS50297">
    <property type="entry name" value="ANK_REP_REGION"/>
    <property type="match status" value="1"/>
</dbReference>
<keyword evidence="2 3" id="KW-0040">ANK repeat</keyword>
<accession>A0A7M5VDE6</accession>
<protein>
    <recommendedName>
        <fullName evidence="7">Ankyrin repeat domain-containing protein</fullName>
    </recommendedName>
</protein>
<keyword evidence="1" id="KW-0677">Repeat</keyword>
<evidence type="ECO:0000313" key="6">
    <source>
        <dbReference type="Proteomes" id="UP000594262"/>
    </source>
</evidence>
<dbReference type="PROSITE" id="PS50088">
    <property type="entry name" value="ANK_REPEAT"/>
    <property type="match status" value="1"/>
</dbReference>
<dbReference type="EnsemblMetazoa" id="CLYHEMT008610.9">
    <property type="protein sequence ID" value="CLYHEMP008610.9"/>
    <property type="gene ID" value="CLYHEMG008610"/>
</dbReference>
<evidence type="ECO:0000256" key="1">
    <source>
        <dbReference type="ARBA" id="ARBA00022737"/>
    </source>
</evidence>
<dbReference type="PANTHER" id="PTHR24180">
    <property type="entry name" value="CYCLIN-DEPENDENT KINASE INHIBITOR 2C-RELATED"/>
    <property type="match status" value="1"/>
</dbReference>
<evidence type="ECO:0000256" key="4">
    <source>
        <dbReference type="SAM" id="MobiDB-lite"/>
    </source>
</evidence>
<keyword evidence="6" id="KW-1185">Reference proteome</keyword>
<organism evidence="5 6">
    <name type="scientific">Clytia hemisphaerica</name>
    <dbReference type="NCBI Taxonomy" id="252671"/>
    <lineage>
        <taxon>Eukaryota</taxon>
        <taxon>Metazoa</taxon>
        <taxon>Cnidaria</taxon>
        <taxon>Hydrozoa</taxon>
        <taxon>Hydroidolina</taxon>
        <taxon>Leptothecata</taxon>
        <taxon>Obeliida</taxon>
        <taxon>Clytiidae</taxon>
        <taxon>Clytia</taxon>
    </lineage>
</organism>
<proteinExistence type="predicted"/>
<dbReference type="Gene3D" id="1.25.40.20">
    <property type="entry name" value="Ankyrin repeat-containing domain"/>
    <property type="match status" value="1"/>
</dbReference>
<dbReference type="InterPro" id="IPR002110">
    <property type="entry name" value="Ankyrin_rpt"/>
</dbReference>
<dbReference type="AlphaFoldDB" id="A0A7M5VDE6"/>
<feature type="repeat" description="ANK" evidence="3">
    <location>
        <begin position="250"/>
        <end position="282"/>
    </location>
</feature>
<dbReference type="PANTHER" id="PTHR24180:SF45">
    <property type="entry name" value="POLY [ADP-RIBOSE] POLYMERASE TANKYRASE"/>
    <property type="match status" value="1"/>
</dbReference>
<sequence>HWPKKIDRLLAEKDKSLAEKNRSIIGGEGQIIGRKKSIDYWRRRTNHWPKKIDRLLAEKDKEIGLNTTIVLQSERITELEGNKIPIATGGSKPTEKQQVTKPKPLPRTGIQLYDSQEQVTPKPAQPTTTKWDGKKIHEIVFQGKRLSFDDVWKILSEKNFTKFEEIFQQNPNIVNSLRDSFDQTLLMKAVYEDRFDVFVHLMDYPHDFSLVDNDGENVLHFVGSHGTVRYLEKFDQQTIKMLINGRDKSNNDTPLHYAASWNKHDVIRWLLAKGANPELKNNRGQRPDERGCCDGVTKEIFRSFRSSW</sequence>
<reference evidence="5" key="1">
    <citation type="submission" date="2021-01" db="UniProtKB">
        <authorList>
            <consortium name="EnsemblMetazoa"/>
        </authorList>
    </citation>
    <scope>IDENTIFICATION</scope>
</reference>